<evidence type="ECO:0000256" key="3">
    <source>
        <dbReference type="ARBA" id="ARBA00022801"/>
    </source>
</evidence>
<keyword evidence="9" id="KW-1185">Reference proteome</keyword>
<evidence type="ECO:0000256" key="5">
    <source>
        <dbReference type="ARBA" id="ARBA00023157"/>
    </source>
</evidence>
<dbReference type="GO" id="GO:0004252">
    <property type="term" value="F:serine-type endopeptidase activity"/>
    <property type="evidence" value="ECO:0007669"/>
    <property type="project" value="InterPro"/>
</dbReference>
<protein>
    <recommendedName>
        <fullName evidence="7">Peptidase S1 domain-containing protein</fullName>
    </recommendedName>
</protein>
<dbReference type="InterPro" id="IPR050430">
    <property type="entry name" value="Peptidase_S1"/>
</dbReference>
<dbReference type="InterPro" id="IPR001254">
    <property type="entry name" value="Trypsin_dom"/>
</dbReference>
<keyword evidence="6" id="KW-0732">Signal</keyword>
<evidence type="ECO:0000256" key="4">
    <source>
        <dbReference type="ARBA" id="ARBA00022825"/>
    </source>
</evidence>
<dbReference type="OrthoDB" id="6514235at2759"/>
<dbReference type="PRINTS" id="PR00722">
    <property type="entry name" value="CHYMOTRYPSIN"/>
</dbReference>
<comment type="similarity">
    <text evidence="1">Belongs to the peptidase S1 family.</text>
</comment>
<dbReference type="SMART" id="SM00020">
    <property type="entry name" value="Tryp_SPc"/>
    <property type="match status" value="1"/>
</dbReference>
<dbReference type="InterPro" id="IPR043504">
    <property type="entry name" value="Peptidase_S1_PA_chymotrypsin"/>
</dbReference>
<dbReference type="InterPro" id="IPR001314">
    <property type="entry name" value="Peptidase_S1A"/>
</dbReference>
<evidence type="ECO:0000313" key="9">
    <source>
        <dbReference type="Proteomes" id="UP000728032"/>
    </source>
</evidence>
<proteinExistence type="inferred from homology"/>
<keyword evidence="2" id="KW-0645">Protease</keyword>
<dbReference type="PANTHER" id="PTHR24276">
    <property type="entry name" value="POLYSERASE-RELATED"/>
    <property type="match status" value="1"/>
</dbReference>
<sequence length="264" mass="29205">MFRLIIIALILSAFSSRSLADRDMSDEDMDSNGKIIGGHDAKAGDNPHMCSLRWDGSHWCGASIIGEQWVLTAAHCVLIGDTYRIKNGTASLHCGSIARSTSGLNYNVSKIIYHELYDQHGLHDIALLQIVGKFELGSKYLNKIEMAAKDTDIAPGSIVKIIGWGMTNENITTLPEILQTLDVPVVKRSDCQSIYRDFYNYTVAETSICAGGEGRDNDSGSPLTYNNTYIGITIWGKHCARVGYPTVYTRVAKYRDWIHNHTGI</sequence>
<dbReference type="Gene3D" id="2.40.10.10">
    <property type="entry name" value="Trypsin-like serine proteases"/>
    <property type="match status" value="1"/>
</dbReference>
<dbReference type="EMBL" id="OC919023">
    <property type="protein sequence ID" value="CAD7650580.1"/>
    <property type="molecule type" value="Genomic_DNA"/>
</dbReference>
<dbReference type="PROSITE" id="PS50240">
    <property type="entry name" value="TRYPSIN_DOM"/>
    <property type="match status" value="1"/>
</dbReference>
<reference evidence="8" key="1">
    <citation type="submission" date="2020-11" db="EMBL/GenBank/DDBJ databases">
        <authorList>
            <person name="Tran Van P."/>
        </authorList>
    </citation>
    <scope>NUCLEOTIDE SEQUENCE</scope>
</reference>
<accession>A0A7R9LZ83</accession>
<gene>
    <name evidence="8" type="ORF">ONB1V03_LOCUS7884</name>
</gene>
<dbReference type="GO" id="GO:0006508">
    <property type="term" value="P:proteolysis"/>
    <property type="evidence" value="ECO:0007669"/>
    <property type="project" value="UniProtKB-KW"/>
</dbReference>
<dbReference type="InterPro" id="IPR009003">
    <property type="entry name" value="Peptidase_S1_PA"/>
</dbReference>
<keyword evidence="3" id="KW-0378">Hydrolase</keyword>
<dbReference type="Proteomes" id="UP000728032">
    <property type="component" value="Unassembled WGS sequence"/>
</dbReference>
<dbReference type="PROSITE" id="PS00134">
    <property type="entry name" value="TRYPSIN_HIS"/>
    <property type="match status" value="1"/>
</dbReference>
<feature type="domain" description="Peptidase S1" evidence="7">
    <location>
        <begin position="35"/>
        <end position="263"/>
    </location>
</feature>
<dbReference type="CDD" id="cd00190">
    <property type="entry name" value="Tryp_SPc"/>
    <property type="match status" value="1"/>
</dbReference>
<name>A0A7R9LZ83_9ACAR</name>
<evidence type="ECO:0000256" key="2">
    <source>
        <dbReference type="ARBA" id="ARBA00022670"/>
    </source>
</evidence>
<dbReference type="FunFam" id="2.40.10.10:FF:000068">
    <property type="entry name" value="transmembrane protease serine 2"/>
    <property type="match status" value="1"/>
</dbReference>
<evidence type="ECO:0000256" key="1">
    <source>
        <dbReference type="ARBA" id="ARBA00007664"/>
    </source>
</evidence>
<evidence type="ECO:0000259" key="7">
    <source>
        <dbReference type="PROSITE" id="PS50240"/>
    </source>
</evidence>
<evidence type="ECO:0000313" key="8">
    <source>
        <dbReference type="EMBL" id="CAD7650580.1"/>
    </source>
</evidence>
<evidence type="ECO:0000256" key="6">
    <source>
        <dbReference type="SAM" id="SignalP"/>
    </source>
</evidence>
<dbReference type="PANTHER" id="PTHR24276:SF98">
    <property type="entry name" value="FI18310P1-RELATED"/>
    <property type="match status" value="1"/>
</dbReference>
<dbReference type="SUPFAM" id="SSF50494">
    <property type="entry name" value="Trypsin-like serine proteases"/>
    <property type="match status" value="1"/>
</dbReference>
<organism evidence="8">
    <name type="scientific">Oppiella nova</name>
    <dbReference type="NCBI Taxonomy" id="334625"/>
    <lineage>
        <taxon>Eukaryota</taxon>
        <taxon>Metazoa</taxon>
        <taxon>Ecdysozoa</taxon>
        <taxon>Arthropoda</taxon>
        <taxon>Chelicerata</taxon>
        <taxon>Arachnida</taxon>
        <taxon>Acari</taxon>
        <taxon>Acariformes</taxon>
        <taxon>Sarcoptiformes</taxon>
        <taxon>Oribatida</taxon>
        <taxon>Brachypylina</taxon>
        <taxon>Oppioidea</taxon>
        <taxon>Oppiidae</taxon>
        <taxon>Oppiella</taxon>
    </lineage>
</organism>
<feature type="signal peptide" evidence="6">
    <location>
        <begin position="1"/>
        <end position="20"/>
    </location>
</feature>
<dbReference type="EMBL" id="CAJPVJ010004198">
    <property type="protein sequence ID" value="CAG2168394.1"/>
    <property type="molecule type" value="Genomic_DNA"/>
</dbReference>
<keyword evidence="4" id="KW-0720">Serine protease</keyword>
<dbReference type="AlphaFoldDB" id="A0A7R9LZ83"/>
<dbReference type="InterPro" id="IPR018114">
    <property type="entry name" value="TRYPSIN_HIS"/>
</dbReference>
<feature type="chain" id="PRO_5035680584" description="Peptidase S1 domain-containing protein" evidence="6">
    <location>
        <begin position="21"/>
        <end position="264"/>
    </location>
</feature>
<keyword evidence="5" id="KW-1015">Disulfide bond</keyword>
<dbReference type="Pfam" id="PF00089">
    <property type="entry name" value="Trypsin"/>
    <property type="match status" value="1"/>
</dbReference>